<feature type="domain" description="Cadherin" evidence="14">
    <location>
        <begin position="343"/>
        <end position="447"/>
    </location>
</feature>
<evidence type="ECO:0000256" key="9">
    <source>
        <dbReference type="ARBA" id="ARBA00023157"/>
    </source>
</evidence>
<keyword evidence="3 12" id="KW-0812">Transmembrane</keyword>
<dbReference type="SMART" id="SM00112">
    <property type="entry name" value="CA"/>
    <property type="match status" value="11"/>
</dbReference>
<dbReference type="PANTHER" id="PTHR24026">
    <property type="entry name" value="FAT ATYPICAL CADHERIN-RELATED"/>
    <property type="match status" value="1"/>
</dbReference>
<evidence type="ECO:0000256" key="2">
    <source>
        <dbReference type="ARBA" id="ARBA00022536"/>
    </source>
</evidence>
<evidence type="ECO:0000256" key="1">
    <source>
        <dbReference type="ARBA" id="ARBA00004167"/>
    </source>
</evidence>
<keyword evidence="16" id="KW-1185">Reference proteome</keyword>
<dbReference type="FunFam" id="2.60.40.60:FF:000020">
    <property type="entry name" value="Dachsous cadherin-related 1b"/>
    <property type="match status" value="4"/>
</dbReference>
<dbReference type="Gene3D" id="2.60.40.60">
    <property type="entry name" value="Cadherins"/>
    <property type="match status" value="11"/>
</dbReference>
<evidence type="ECO:0000256" key="4">
    <source>
        <dbReference type="ARBA" id="ARBA00022737"/>
    </source>
</evidence>
<dbReference type="PROSITE" id="PS00232">
    <property type="entry name" value="CADHERIN_1"/>
    <property type="match status" value="5"/>
</dbReference>
<dbReference type="OrthoDB" id="6252479at2759"/>
<dbReference type="SUPFAM" id="SSF49313">
    <property type="entry name" value="Cadherin-like"/>
    <property type="match status" value="11"/>
</dbReference>
<dbReference type="InterPro" id="IPR002126">
    <property type="entry name" value="Cadherin-like_dom"/>
</dbReference>
<feature type="domain" description="Cadherin" evidence="14">
    <location>
        <begin position="546"/>
        <end position="650"/>
    </location>
</feature>
<evidence type="ECO:0000256" key="5">
    <source>
        <dbReference type="ARBA" id="ARBA00022837"/>
    </source>
</evidence>
<dbReference type="InterPro" id="IPR015919">
    <property type="entry name" value="Cadherin-like_sf"/>
</dbReference>
<protein>
    <submittedName>
        <fullName evidence="15">Protocadherin Fat 4</fullName>
    </submittedName>
</protein>
<feature type="domain" description="Cadherin" evidence="14">
    <location>
        <begin position="449"/>
        <end position="545"/>
    </location>
</feature>
<keyword evidence="8 12" id="KW-0472">Membrane</keyword>
<evidence type="ECO:0000256" key="7">
    <source>
        <dbReference type="ARBA" id="ARBA00022989"/>
    </source>
</evidence>
<feature type="domain" description="Cadherin" evidence="14">
    <location>
        <begin position="754"/>
        <end position="858"/>
    </location>
</feature>
<feature type="domain" description="Cadherin" evidence="14">
    <location>
        <begin position="238"/>
        <end position="342"/>
    </location>
</feature>
<evidence type="ECO:0000256" key="12">
    <source>
        <dbReference type="SAM" id="Phobius"/>
    </source>
</evidence>
<dbReference type="Pfam" id="PF00028">
    <property type="entry name" value="Cadherin"/>
    <property type="match status" value="9"/>
</dbReference>
<keyword evidence="13" id="KW-0732">Signal</keyword>
<accession>A0A210PS36</accession>
<dbReference type="GO" id="GO:0007156">
    <property type="term" value="P:homophilic cell adhesion via plasma membrane adhesion molecules"/>
    <property type="evidence" value="ECO:0007669"/>
    <property type="project" value="InterPro"/>
</dbReference>
<keyword evidence="6" id="KW-0130">Cell adhesion</keyword>
<feature type="domain" description="Cadherin" evidence="14">
    <location>
        <begin position="31"/>
        <end position="123"/>
    </location>
</feature>
<feature type="domain" description="Cadherin" evidence="14">
    <location>
        <begin position="1074"/>
        <end position="1176"/>
    </location>
</feature>
<dbReference type="PANTHER" id="PTHR24026:SF126">
    <property type="entry name" value="PROTOCADHERIN FAT 4"/>
    <property type="match status" value="1"/>
</dbReference>
<dbReference type="EMBL" id="NEDP02005531">
    <property type="protein sequence ID" value="OWF39317.1"/>
    <property type="molecule type" value="Genomic_DNA"/>
</dbReference>
<evidence type="ECO:0000256" key="10">
    <source>
        <dbReference type="ARBA" id="ARBA00023180"/>
    </source>
</evidence>
<evidence type="ECO:0000256" key="13">
    <source>
        <dbReference type="SAM" id="SignalP"/>
    </source>
</evidence>
<dbReference type="Proteomes" id="UP000242188">
    <property type="component" value="Unassembled WGS sequence"/>
</dbReference>
<feature type="domain" description="Cadherin" evidence="14">
    <location>
        <begin position="859"/>
        <end position="965"/>
    </location>
</feature>
<keyword evidence="2" id="KW-0245">EGF-like domain</keyword>
<evidence type="ECO:0000256" key="8">
    <source>
        <dbReference type="ARBA" id="ARBA00023136"/>
    </source>
</evidence>
<sequence>MKTSTMLALSTAVILIGVCKGTTPSFSSPSISGTSRTVINEDVGLGTSVYHVSAHYSVYPVTYSIHMGSGFTLTGQTIYTSQAYDYESKSSYSLQISATSGGYTATVPLTIALVDVNDNTPTFSPAVYTATIPENSPAGTSVKTLNCLDADSGSNGICTLRIQTGDDVAHKFTVSGKTIVTTRTAIDYEALKSRNHVYSLVVVGVDSPSPSGYSVRTGTAYVYVTITGTNDHYPSISGTSPTAISVREDSPVGTTVATVQATDADDGDDGVLKYYIIGGDTGGRFGMIADAGRIYLLKTLDYESARSYPLTIKVTDSGSPVLSATSTVIVYVNDVNDNTPVCLPNIHFISVLETTAPPTTVINDLGCTDGDPGTSLTYTMTQNPGNKFMASTFGTAAALVLNDTLNYEAASYYNLEVTVSDNGHPALSSSVSIDVSVFNVNEDKPVFTNIGNYMVTASEDTAVGSTLVTVAATDTDAGDTVTYAFAIPYPNFNIDHTLGTILLVHNLDYETASSHILIVDASDGTHSSAATVTIVVDDINEVPTFTQATYTVNYAENQSAGTSIVSVSATDLDSGARGRLTYTISGGDGVSYFTIDSTSGTISSSSVIDYELNTFFNLIVQASDSALPSLTSQCLVNVRIRDINDNAPVFIPVTYTESVSEVAVIGTTVTTISATDADSVANNNNVFEFRSISAVPFTVNPTSGVITTNALLDREIVSIYEMVILATDKGATPLTGTSTVTISLIDVNDNGPSISGTYDTTIDEDTAVNTVVFSIIATDLDYGRNSQLLYAINSGNTNTDFKIEVRTGIIQTANLLNREWNSFYKLTVHVTDDGTSPRTASVTCTLAIRDVNDNPPVWVTQPFVFSITENVAAGSGVGFIRATDADIGMNSALTYSIVNFWVGGSNPFVIDSSSGYISSNKVLDRETVDTYIVWCRVHDGGSPMLSADSNVTITVLDINDNDPVFEMAKYFGNIRENSQVGTSILSVSATDGDTGVNVQLAYALDTSILTGAEKYLNINPTTGLINVKTRIDREKDPLLSVTVFVTDAGTPPRTGTVMVSITVTDDNDNNPIFLETFYNAEVPDSDTCSSVIATVTATDADQGPNSHVSYYFDNSSEDFSLDPVTGKISSSRKLSPGKKYIKFVYARDNGNPELKSTAKATVRIDTFRPSNVVITFHLSINKSYFEAVETAFITKLTSVYRVSYPTALVRRWCVVESSGSLTIASLYVLQDDTTNDMINIYSEKKFLTASAAQSYVTRDTDGRPSYKITGTSWLPFHIKKVVYATSSDDDVTPWVQTSTGIGVTTVCVLVGVFFLVLVIAMINRCIKSKSLVNTTSRVSVEEKTNTFLTNKQPPPYSNGPTRKMEISSVHLPKPARNFEEINNWSKKWTETPDGF</sequence>
<feature type="signal peptide" evidence="13">
    <location>
        <begin position="1"/>
        <end position="21"/>
    </location>
</feature>
<feature type="domain" description="Cadherin" evidence="14">
    <location>
        <begin position="651"/>
        <end position="754"/>
    </location>
</feature>
<organism evidence="15 16">
    <name type="scientific">Mizuhopecten yessoensis</name>
    <name type="common">Japanese scallop</name>
    <name type="synonym">Patinopecten yessoensis</name>
    <dbReference type="NCBI Taxonomy" id="6573"/>
    <lineage>
        <taxon>Eukaryota</taxon>
        <taxon>Metazoa</taxon>
        <taxon>Spiralia</taxon>
        <taxon>Lophotrochozoa</taxon>
        <taxon>Mollusca</taxon>
        <taxon>Bivalvia</taxon>
        <taxon>Autobranchia</taxon>
        <taxon>Pteriomorphia</taxon>
        <taxon>Pectinida</taxon>
        <taxon>Pectinoidea</taxon>
        <taxon>Pectinidae</taxon>
        <taxon>Mizuhopecten</taxon>
    </lineage>
</organism>
<dbReference type="InterPro" id="IPR020894">
    <property type="entry name" value="Cadherin_CS"/>
</dbReference>
<dbReference type="CDD" id="cd11304">
    <property type="entry name" value="Cadherin_repeat"/>
    <property type="match status" value="11"/>
</dbReference>
<gene>
    <name evidence="15" type="ORF">KP79_PYT11777</name>
</gene>
<proteinExistence type="predicted"/>
<feature type="chain" id="PRO_5013075153" evidence="13">
    <location>
        <begin position="22"/>
        <end position="1395"/>
    </location>
</feature>
<dbReference type="GO" id="GO:0005886">
    <property type="term" value="C:plasma membrane"/>
    <property type="evidence" value="ECO:0007669"/>
    <property type="project" value="UniProtKB-SubCell"/>
</dbReference>
<evidence type="ECO:0000313" key="15">
    <source>
        <dbReference type="EMBL" id="OWF39317.1"/>
    </source>
</evidence>
<dbReference type="GO" id="GO:0005509">
    <property type="term" value="F:calcium ion binding"/>
    <property type="evidence" value="ECO:0007669"/>
    <property type="project" value="UniProtKB-UniRule"/>
</dbReference>
<evidence type="ECO:0000256" key="11">
    <source>
        <dbReference type="PROSITE-ProRule" id="PRU00043"/>
    </source>
</evidence>
<feature type="transmembrane region" description="Helical" evidence="12">
    <location>
        <begin position="1301"/>
        <end position="1322"/>
    </location>
</feature>
<reference evidence="15 16" key="1">
    <citation type="journal article" date="2017" name="Nat. Ecol. Evol.">
        <title>Scallop genome provides insights into evolution of bilaterian karyotype and development.</title>
        <authorList>
            <person name="Wang S."/>
            <person name="Zhang J."/>
            <person name="Jiao W."/>
            <person name="Li J."/>
            <person name="Xun X."/>
            <person name="Sun Y."/>
            <person name="Guo X."/>
            <person name="Huan P."/>
            <person name="Dong B."/>
            <person name="Zhang L."/>
            <person name="Hu X."/>
            <person name="Sun X."/>
            <person name="Wang J."/>
            <person name="Zhao C."/>
            <person name="Wang Y."/>
            <person name="Wang D."/>
            <person name="Huang X."/>
            <person name="Wang R."/>
            <person name="Lv J."/>
            <person name="Li Y."/>
            <person name="Zhang Z."/>
            <person name="Liu B."/>
            <person name="Lu W."/>
            <person name="Hui Y."/>
            <person name="Liang J."/>
            <person name="Zhou Z."/>
            <person name="Hou R."/>
            <person name="Li X."/>
            <person name="Liu Y."/>
            <person name="Li H."/>
            <person name="Ning X."/>
            <person name="Lin Y."/>
            <person name="Zhao L."/>
            <person name="Xing Q."/>
            <person name="Dou J."/>
            <person name="Li Y."/>
            <person name="Mao J."/>
            <person name="Guo H."/>
            <person name="Dou H."/>
            <person name="Li T."/>
            <person name="Mu C."/>
            <person name="Jiang W."/>
            <person name="Fu Q."/>
            <person name="Fu X."/>
            <person name="Miao Y."/>
            <person name="Liu J."/>
            <person name="Yu Q."/>
            <person name="Li R."/>
            <person name="Liao H."/>
            <person name="Li X."/>
            <person name="Kong Y."/>
            <person name="Jiang Z."/>
            <person name="Chourrout D."/>
            <person name="Li R."/>
            <person name="Bao Z."/>
        </authorList>
    </citation>
    <scope>NUCLEOTIDE SEQUENCE [LARGE SCALE GENOMIC DNA]</scope>
    <source>
        <strain evidence="15 16">PY_sf001</strain>
    </source>
</reference>
<dbReference type="FunFam" id="2.60.40.60:FF:000039">
    <property type="entry name" value="FAT atypical cadherin 3"/>
    <property type="match status" value="2"/>
</dbReference>
<comment type="caution">
    <text evidence="15">The sequence shown here is derived from an EMBL/GenBank/DDBJ whole genome shotgun (WGS) entry which is preliminary data.</text>
</comment>
<feature type="domain" description="Cadherin" evidence="14">
    <location>
        <begin position="966"/>
        <end position="1073"/>
    </location>
</feature>
<dbReference type="PRINTS" id="PR00205">
    <property type="entry name" value="CADHERIN"/>
</dbReference>
<keyword evidence="4" id="KW-0677">Repeat</keyword>
<keyword evidence="10" id="KW-0325">Glycoprotein</keyword>
<evidence type="ECO:0000313" key="16">
    <source>
        <dbReference type="Proteomes" id="UP000242188"/>
    </source>
</evidence>
<dbReference type="PROSITE" id="PS50268">
    <property type="entry name" value="CADHERIN_2"/>
    <property type="match status" value="11"/>
</dbReference>
<evidence type="ECO:0000256" key="3">
    <source>
        <dbReference type="ARBA" id="ARBA00022692"/>
    </source>
</evidence>
<comment type="subcellular location">
    <subcellularLocation>
        <location evidence="1">Membrane</location>
        <topology evidence="1">Single-pass membrane protein</topology>
    </subcellularLocation>
</comment>
<keyword evidence="5 11" id="KW-0106">Calcium</keyword>
<evidence type="ECO:0000256" key="6">
    <source>
        <dbReference type="ARBA" id="ARBA00022889"/>
    </source>
</evidence>
<evidence type="ECO:0000259" key="14">
    <source>
        <dbReference type="PROSITE" id="PS50268"/>
    </source>
</evidence>
<name>A0A210PS36_MIZYE</name>
<feature type="domain" description="Cadherin" evidence="14">
    <location>
        <begin position="124"/>
        <end position="236"/>
    </location>
</feature>
<keyword evidence="9" id="KW-1015">Disulfide bond</keyword>
<keyword evidence="7 12" id="KW-1133">Transmembrane helix</keyword>
<dbReference type="STRING" id="6573.A0A210PS36"/>